<protein>
    <submittedName>
        <fullName evidence="3">Tetratricopeptide (TPR) repeat protein</fullName>
    </submittedName>
</protein>
<dbReference type="RefSeq" id="WP_184916461.1">
    <property type="nucleotide sequence ID" value="NZ_JACHMO010000001.1"/>
</dbReference>
<feature type="domain" description="CHAT" evidence="2">
    <location>
        <begin position="1092"/>
        <end position="1377"/>
    </location>
</feature>
<evidence type="ECO:0000259" key="2">
    <source>
        <dbReference type="Pfam" id="PF12770"/>
    </source>
</evidence>
<dbReference type="EMBL" id="JACHMO010000001">
    <property type="protein sequence ID" value="MBB5801090.1"/>
    <property type="molecule type" value="Genomic_DNA"/>
</dbReference>
<comment type="caution">
    <text evidence="3">The sequence shown here is derived from an EMBL/GenBank/DDBJ whole genome shotgun (WGS) entry which is preliminary data.</text>
</comment>
<accession>A0A7W9HF83</accession>
<dbReference type="InterPro" id="IPR024983">
    <property type="entry name" value="CHAT_dom"/>
</dbReference>
<reference evidence="3 4" key="1">
    <citation type="submission" date="2020-08" db="EMBL/GenBank/DDBJ databases">
        <title>Sequencing the genomes of 1000 actinobacteria strains.</title>
        <authorList>
            <person name="Klenk H.-P."/>
        </authorList>
    </citation>
    <scope>NUCLEOTIDE SEQUENCE [LARGE SCALE GENOMIC DNA]</scope>
    <source>
        <strain evidence="3 4">DSM 45486</strain>
    </source>
</reference>
<evidence type="ECO:0000313" key="3">
    <source>
        <dbReference type="EMBL" id="MBB5801090.1"/>
    </source>
</evidence>
<name>A0A7W9HF83_9PSEU</name>
<proteinExistence type="predicted"/>
<sequence length="1378" mass="148881">MSWSRRESTPDQGQPVYVFTETNQNGAVYETYRAADAEVAKAFLLTRRVERQLFYIVVETPQGNWGTDIEGLYLENLLPWQADTRSADCVGRIESITNAFGLRSAARGHGDNFVARVKCGRCGHSWHDALRYRNDTVVRCPGCAAPNTVDSSGITVTTDPVQQTEVIMSPYAIAHEDAEPADGGNPQVALTAVDYAITAARDAVAAALPGQPHRPGRLFNLGCAIEERFIRLSEPADLDAALAAFTEAADTTPPGDAARAERLLAVVRLLNARRHLVDRLADLDAVIDRLLTARAALSPVASERPAVLSQLGLALRDRFERTGRFDDLNDAVTAGREAFAETPPNSVRYPGYLANLSATLRVRSEHIGRREDLDEAVTTGRAAVAGAQPGHPDRVACVSTLGLALHEQFITTGNQVALTDAITALTEACAATEPYDPNYAGLHHNLGRTLLARFESTSRLSDVEGAVAAARTSTAAATPEDVDFAKFHSQYGTALLARFDRTGDLTDLDDGVTAHRQAVVATPAGHTDFALNRAGLGAALLTRFQRTGTPADLDEGVRALRDAAQVTSATHPDYPGIQDRLGVALHHRYRRTRQEADLDDAVVAGRHAVARTAPDHARYHRYLANLGSALHTRYLHTDRLADLADSIALDRDAIAASRPDNPYHQIFLGNLGTGLIDRYRVTDEPADLDEAITAIRQAIAGTPHDHPVRSTHLNSLSNALQTRYRRTAEASDLDEALSTARDAIAATPPDDPDRSTLVHLAVLLGIRFERTGELTDVDEAITTAGEAVAGLPREHPDRVKALIVLGAMLRDRFRRTRQPADLDQATVAFREAYGVESGALPDRMAAAGMWGEMAAEAGRIDSAADGYAAAVRLLPRFASHGLARATQEDRVARWSGLAADGAACAVRAGRPEEAVELLDTGRSVLWAQLFNLRTDLTELAERAPALAEHFERIRTLLDAPLPAVSPSGDDDDPRAEQNRVAEERMRAAREFDDLIGRIRAIDGFERFLQPTSFTELRAAAGAGTVVIVNLSRHGCHALLVSATGVDVVELTTLTRATATTRANALLGALGRATDPNRSFAEREQDRHTILDVLAWLWDTIADPVLTRLGHIAPPAGAWPRIWWCPTGPLALLPLHAAGHHPRRRTDAAGGTVPDRVISSYTPTLTALLRARNAPAPTGRPALLAVGVPTTPGATDLPAVSDELDRVHARYPITTRLENRTDGQSPDTPTTARVLAELPRHAWAHFSCHGSQHFSDPTESAFWLADGPLRIADLIHHNPGRRELAFLSACQTATGSPRMVDEAVHLAAAMQLLGYRNVIATLWSIYDHLAPDVADAVYAALTTTGTPDTAHALHHAVTALRAQWPTDPLVWAPYLHTGP</sequence>
<evidence type="ECO:0000256" key="1">
    <source>
        <dbReference type="SAM" id="MobiDB-lite"/>
    </source>
</evidence>
<dbReference type="Gene3D" id="1.25.40.10">
    <property type="entry name" value="Tetratricopeptide repeat domain"/>
    <property type="match status" value="2"/>
</dbReference>
<keyword evidence="4" id="KW-1185">Reference proteome</keyword>
<organism evidence="3 4">
    <name type="scientific">Saccharothrix ecbatanensis</name>
    <dbReference type="NCBI Taxonomy" id="1105145"/>
    <lineage>
        <taxon>Bacteria</taxon>
        <taxon>Bacillati</taxon>
        <taxon>Actinomycetota</taxon>
        <taxon>Actinomycetes</taxon>
        <taxon>Pseudonocardiales</taxon>
        <taxon>Pseudonocardiaceae</taxon>
        <taxon>Saccharothrix</taxon>
    </lineage>
</organism>
<feature type="region of interest" description="Disordered" evidence="1">
    <location>
        <begin position="961"/>
        <end position="980"/>
    </location>
</feature>
<dbReference type="InterPro" id="IPR011990">
    <property type="entry name" value="TPR-like_helical_dom_sf"/>
</dbReference>
<dbReference type="Pfam" id="PF12770">
    <property type="entry name" value="CHAT"/>
    <property type="match status" value="1"/>
</dbReference>
<gene>
    <name evidence="3" type="ORF">F4560_000858</name>
</gene>
<evidence type="ECO:0000313" key="4">
    <source>
        <dbReference type="Proteomes" id="UP000552097"/>
    </source>
</evidence>
<dbReference type="Proteomes" id="UP000552097">
    <property type="component" value="Unassembled WGS sequence"/>
</dbReference>